<evidence type="ECO:0000256" key="9">
    <source>
        <dbReference type="PROSITE-ProRule" id="PRU00473"/>
    </source>
</evidence>
<dbReference type="GO" id="GO:0006811">
    <property type="term" value="P:monoatomic ion transport"/>
    <property type="evidence" value="ECO:0007669"/>
    <property type="project" value="UniProtKB-KW"/>
</dbReference>
<keyword evidence="4" id="KW-0812">Transmembrane</keyword>
<evidence type="ECO:0000256" key="4">
    <source>
        <dbReference type="ARBA" id="ARBA00022692"/>
    </source>
</evidence>
<dbReference type="InterPro" id="IPR006664">
    <property type="entry name" value="OMP_bac"/>
</dbReference>
<accession>A0A8G2CJ35</accession>
<name>A0A8G2CJ35_ACIRU</name>
<dbReference type="GO" id="GO:0009279">
    <property type="term" value="C:cell outer membrane"/>
    <property type="evidence" value="ECO:0007669"/>
    <property type="project" value="UniProtKB-SubCell"/>
</dbReference>
<evidence type="ECO:0000256" key="10">
    <source>
        <dbReference type="SAM" id="SignalP"/>
    </source>
</evidence>
<feature type="signal peptide" evidence="10">
    <location>
        <begin position="1"/>
        <end position="25"/>
    </location>
</feature>
<comment type="caution">
    <text evidence="12">The sequence shown here is derived from an EMBL/GenBank/DDBJ whole genome shotgun (WGS) entry which is preliminary data.</text>
</comment>
<protein>
    <submittedName>
        <fullName evidence="12">Outer membrane protein OmpA</fullName>
    </submittedName>
</protein>
<dbReference type="SUPFAM" id="SSF103088">
    <property type="entry name" value="OmpA-like"/>
    <property type="match status" value="1"/>
</dbReference>
<dbReference type="OrthoDB" id="189250at2"/>
<dbReference type="Gene3D" id="2.40.160.20">
    <property type="match status" value="1"/>
</dbReference>
<feature type="domain" description="OmpA-like" evidence="11">
    <location>
        <begin position="251"/>
        <end position="365"/>
    </location>
</feature>
<dbReference type="InterPro" id="IPR036737">
    <property type="entry name" value="OmpA-like_sf"/>
</dbReference>
<keyword evidence="5" id="KW-0406">Ion transport</keyword>
<organism evidence="12 13">
    <name type="scientific">Acidiphilium rubrum</name>
    <dbReference type="NCBI Taxonomy" id="526"/>
    <lineage>
        <taxon>Bacteria</taxon>
        <taxon>Pseudomonadati</taxon>
        <taxon>Pseudomonadota</taxon>
        <taxon>Alphaproteobacteria</taxon>
        <taxon>Acetobacterales</taxon>
        <taxon>Acidocellaceae</taxon>
        <taxon>Acidiphilium</taxon>
    </lineage>
</organism>
<evidence type="ECO:0000259" key="11">
    <source>
        <dbReference type="PROSITE" id="PS51123"/>
    </source>
</evidence>
<dbReference type="AlphaFoldDB" id="A0A8G2CJ35"/>
<evidence type="ECO:0000313" key="13">
    <source>
        <dbReference type="Proteomes" id="UP000186308"/>
    </source>
</evidence>
<dbReference type="InterPro" id="IPR050330">
    <property type="entry name" value="Bact_OuterMem_StrucFunc"/>
</dbReference>
<dbReference type="PANTHER" id="PTHR30329:SF21">
    <property type="entry name" value="LIPOPROTEIN YIAD-RELATED"/>
    <property type="match status" value="1"/>
</dbReference>
<gene>
    <name evidence="12" type="ORF">SAMN05421828_104164</name>
</gene>
<keyword evidence="10" id="KW-0732">Signal</keyword>
<dbReference type="GO" id="GO:0046930">
    <property type="term" value="C:pore complex"/>
    <property type="evidence" value="ECO:0007669"/>
    <property type="project" value="UniProtKB-KW"/>
</dbReference>
<evidence type="ECO:0000313" key="12">
    <source>
        <dbReference type="EMBL" id="SIQ41560.1"/>
    </source>
</evidence>
<dbReference type="Pfam" id="PF00691">
    <property type="entry name" value="OmpA"/>
    <property type="match status" value="1"/>
</dbReference>
<comment type="subcellular location">
    <subcellularLocation>
        <location evidence="1">Cell outer membrane</location>
        <topology evidence="1">Multi-pass membrane protein</topology>
    </subcellularLocation>
</comment>
<keyword evidence="6" id="KW-0626">Porin</keyword>
<dbReference type="PRINTS" id="PR01021">
    <property type="entry name" value="OMPADOMAIN"/>
</dbReference>
<dbReference type="InterPro" id="IPR011250">
    <property type="entry name" value="OMP/PagP_B-barrel"/>
</dbReference>
<dbReference type="Proteomes" id="UP000186308">
    <property type="component" value="Unassembled WGS sequence"/>
</dbReference>
<keyword evidence="13" id="KW-1185">Reference proteome</keyword>
<dbReference type="PROSITE" id="PS51123">
    <property type="entry name" value="OMPA_2"/>
    <property type="match status" value="1"/>
</dbReference>
<evidence type="ECO:0000256" key="8">
    <source>
        <dbReference type="ARBA" id="ARBA00023237"/>
    </source>
</evidence>
<keyword evidence="3" id="KW-1134">Transmembrane beta strand</keyword>
<dbReference type="PANTHER" id="PTHR30329">
    <property type="entry name" value="STATOR ELEMENT OF FLAGELLAR MOTOR COMPLEX"/>
    <property type="match status" value="1"/>
</dbReference>
<dbReference type="Gene3D" id="3.30.1330.60">
    <property type="entry name" value="OmpA-like domain"/>
    <property type="match status" value="1"/>
</dbReference>
<dbReference type="CDD" id="cd07185">
    <property type="entry name" value="OmpA_C-like"/>
    <property type="match status" value="1"/>
</dbReference>
<proteinExistence type="predicted"/>
<feature type="chain" id="PRO_5034626734" evidence="10">
    <location>
        <begin position="26"/>
        <end position="365"/>
    </location>
</feature>
<sequence length="365" mass="38846">MNYRSILFAATCGAAIVAAAPMAHAQMAGGPAPVTGPYVDLGLGTNLMQTQKYTYAQPNGGQTGHFVFRPDYAGQIGVGYGLGNGFRVELDGNFFRNSAVKADDNFNGNNRVHGGVNTYGVLLNGYYDIPTGTNFVPFVGGGVGYEWQKFQHIGVPAPYGDSYSGTYGSFAFDVGAGVAYNIPQVPGLALTAQYQYTELTHQRKYNDTGVPNTFIGVGHSGNHEILLGARYELFPPAPPPPPAPAPTPVAAPAPAPARTYLVFFNWNKADLTPRATQIVAEAAQASQTTHVTSLNVNGYTDTSGTPAYNEKLSYRRADNVAAQLVTDGVPKSDIVIKGYGETHLLVPTGPGVREPQNRRVEIILN</sequence>
<keyword evidence="7 9" id="KW-0472">Membrane</keyword>
<evidence type="ECO:0000256" key="1">
    <source>
        <dbReference type="ARBA" id="ARBA00004571"/>
    </source>
</evidence>
<dbReference type="GO" id="GO:0015288">
    <property type="term" value="F:porin activity"/>
    <property type="evidence" value="ECO:0007669"/>
    <property type="project" value="UniProtKB-KW"/>
</dbReference>
<evidence type="ECO:0000256" key="2">
    <source>
        <dbReference type="ARBA" id="ARBA00022448"/>
    </source>
</evidence>
<dbReference type="SUPFAM" id="SSF56925">
    <property type="entry name" value="OMPA-like"/>
    <property type="match status" value="1"/>
</dbReference>
<evidence type="ECO:0000256" key="7">
    <source>
        <dbReference type="ARBA" id="ARBA00023136"/>
    </source>
</evidence>
<dbReference type="InterPro" id="IPR006665">
    <property type="entry name" value="OmpA-like"/>
</dbReference>
<keyword evidence="8" id="KW-0998">Cell outer membrane</keyword>
<evidence type="ECO:0000256" key="6">
    <source>
        <dbReference type="ARBA" id="ARBA00023114"/>
    </source>
</evidence>
<evidence type="ECO:0000256" key="5">
    <source>
        <dbReference type="ARBA" id="ARBA00023065"/>
    </source>
</evidence>
<keyword evidence="2" id="KW-0813">Transport</keyword>
<evidence type="ECO:0000256" key="3">
    <source>
        <dbReference type="ARBA" id="ARBA00022452"/>
    </source>
</evidence>
<dbReference type="EMBL" id="FTNE01000004">
    <property type="protein sequence ID" value="SIQ41560.1"/>
    <property type="molecule type" value="Genomic_DNA"/>
</dbReference>
<reference evidence="12 13" key="1">
    <citation type="submission" date="2017-01" db="EMBL/GenBank/DDBJ databases">
        <authorList>
            <person name="Varghese N."/>
            <person name="Submissions S."/>
        </authorList>
    </citation>
    <scope>NUCLEOTIDE SEQUENCE [LARGE SCALE GENOMIC DNA]</scope>
    <source>
        <strain evidence="12 13">ATCC 35905</strain>
    </source>
</reference>
<dbReference type="RefSeq" id="WP_076454383.1">
    <property type="nucleotide sequence ID" value="NZ_DAOMCH010000008.1"/>
</dbReference>